<gene>
    <name evidence="8" type="ORF">BMF94_6124</name>
</gene>
<evidence type="ECO:0000256" key="4">
    <source>
        <dbReference type="ARBA" id="ARBA00022771"/>
    </source>
</evidence>
<dbReference type="GO" id="GO:0008270">
    <property type="term" value="F:zinc ion binding"/>
    <property type="evidence" value="ECO:0007669"/>
    <property type="project" value="UniProtKB-KW"/>
</dbReference>
<keyword evidence="3" id="KW-0677">Repeat</keyword>
<dbReference type="GO" id="GO:0000981">
    <property type="term" value="F:DNA-binding transcription factor activity, RNA polymerase II-specific"/>
    <property type="evidence" value="ECO:0007669"/>
    <property type="project" value="InterPro"/>
</dbReference>
<dbReference type="GO" id="GO:0000785">
    <property type="term" value="C:chromatin"/>
    <property type="evidence" value="ECO:0007669"/>
    <property type="project" value="TreeGrafter"/>
</dbReference>
<comment type="subcellular location">
    <subcellularLocation>
        <location evidence="1">Nucleus</location>
    </subcellularLocation>
</comment>
<feature type="domain" description="Xylanolytic transcriptional activator regulatory" evidence="7">
    <location>
        <begin position="20"/>
        <end position="258"/>
    </location>
</feature>
<dbReference type="GO" id="GO:0006351">
    <property type="term" value="P:DNA-templated transcription"/>
    <property type="evidence" value="ECO:0007669"/>
    <property type="project" value="InterPro"/>
</dbReference>
<evidence type="ECO:0000313" key="8">
    <source>
        <dbReference type="EMBL" id="POY70714.1"/>
    </source>
</evidence>
<name>A0A2S5B1Q4_9BASI</name>
<evidence type="ECO:0000256" key="3">
    <source>
        <dbReference type="ARBA" id="ARBA00022737"/>
    </source>
</evidence>
<dbReference type="STRING" id="741276.A0A2S5B1Q4"/>
<dbReference type="Pfam" id="PF04082">
    <property type="entry name" value="Fungal_trans"/>
    <property type="match status" value="1"/>
</dbReference>
<reference evidence="8 9" key="1">
    <citation type="journal article" date="2018" name="Front. Microbiol.">
        <title>Prospects for Fungal Bioremediation of Acidic Radioactive Waste Sites: Characterization and Genome Sequence of Rhodotorula taiwanensis MD1149.</title>
        <authorList>
            <person name="Tkavc R."/>
            <person name="Matrosova V.Y."/>
            <person name="Grichenko O.E."/>
            <person name="Gostincar C."/>
            <person name="Volpe R.P."/>
            <person name="Klimenkova P."/>
            <person name="Gaidamakova E.K."/>
            <person name="Zhou C.E."/>
            <person name="Stewart B.J."/>
            <person name="Lyman M.G."/>
            <person name="Malfatti S.A."/>
            <person name="Rubinfeld B."/>
            <person name="Courtot M."/>
            <person name="Singh J."/>
            <person name="Dalgard C.L."/>
            <person name="Hamilton T."/>
            <person name="Frey K.G."/>
            <person name="Gunde-Cimerman N."/>
            <person name="Dugan L."/>
            <person name="Daly M.J."/>
        </authorList>
    </citation>
    <scope>NUCLEOTIDE SEQUENCE [LARGE SCALE GENOMIC DNA]</scope>
    <source>
        <strain evidence="8 9">MD1149</strain>
    </source>
</reference>
<organism evidence="8 9">
    <name type="scientific">Rhodotorula taiwanensis</name>
    <dbReference type="NCBI Taxonomy" id="741276"/>
    <lineage>
        <taxon>Eukaryota</taxon>
        <taxon>Fungi</taxon>
        <taxon>Dikarya</taxon>
        <taxon>Basidiomycota</taxon>
        <taxon>Pucciniomycotina</taxon>
        <taxon>Microbotryomycetes</taxon>
        <taxon>Sporidiobolales</taxon>
        <taxon>Sporidiobolaceae</taxon>
        <taxon>Rhodotorula</taxon>
    </lineage>
</organism>
<evidence type="ECO:0000256" key="5">
    <source>
        <dbReference type="ARBA" id="ARBA00022833"/>
    </source>
</evidence>
<sequence length="537" mass="59693">TLPELATDPSFALERLSLALERYWRTIDTQCPVVHRPTFDPGRSTGLLGALVTAGLSASEDERDRSLAVRLYRHLRPLLLLVRAVRHTPWLVGLTDRIQYETSDGPASLPAFQALAILGQVGQMLLGRHDHELSYPYSAFDVTLGRSIDLFSWRFFAKMTVALQQKTSLQASWVDWATVESWRRSVSHLTPWAIFHLSRLTPDMSSVAHCILLRDIQLCSVFQQLPTRALSILFVRLTLPCGDDRWYASDAGAWQALAPPPELPFPQAIKTALDPKPTPVFLNPFARFCLVHGLMSVAWDVKWRGTLRASALESVSRNWRASILAAYRRLRIDAATSLDLPFLTPTERGMSRTTVDLLLIAELDMLVDLTTILTFAGVDRIAARNIGPEDFATAAKSVRKFALSDEGLSAAVVAADYLRSYLTVPPDETPLFAPWAIYLATLVLWSVTSLRESPRHDTSEPSDSQASRPLPFSLRADGSRATAVQHPGGLLTTFPRYWNASDVALLLQTVSIALAGHVWEMSREAALVVESLIHRKV</sequence>
<dbReference type="PANTHER" id="PTHR40626">
    <property type="entry name" value="MIP31509P"/>
    <property type="match status" value="1"/>
</dbReference>
<dbReference type="InterPro" id="IPR007219">
    <property type="entry name" value="XnlR_reg_dom"/>
</dbReference>
<accession>A0A2S5B1Q4</accession>
<proteinExistence type="predicted"/>
<evidence type="ECO:0000256" key="1">
    <source>
        <dbReference type="ARBA" id="ARBA00004123"/>
    </source>
</evidence>
<dbReference type="GO" id="GO:0005634">
    <property type="term" value="C:nucleus"/>
    <property type="evidence" value="ECO:0007669"/>
    <property type="project" value="UniProtKB-SubCell"/>
</dbReference>
<keyword evidence="4" id="KW-0863">Zinc-finger</keyword>
<keyword evidence="6" id="KW-0539">Nucleus</keyword>
<dbReference type="GO" id="GO:0000978">
    <property type="term" value="F:RNA polymerase II cis-regulatory region sequence-specific DNA binding"/>
    <property type="evidence" value="ECO:0007669"/>
    <property type="project" value="InterPro"/>
</dbReference>
<dbReference type="OrthoDB" id="1405595at2759"/>
<dbReference type="InterPro" id="IPR051059">
    <property type="entry name" value="VerF-like"/>
</dbReference>
<evidence type="ECO:0000256" key="6">
    <source>
        <dbReference type="ARBA" id="ARBA00023242"/>
    </source>
</evidence>
<dbReference type="EMBL" id="PJQD01000097">
    <property type="protein sequence ID" value="POY70714.1"/>
    <property type="molecule type" value="Genomic_DNA"/>
</dbReference>
<dbReference type="AlphaFoldDB" id="A0A2S5B1Q4"/>
<feature type="non-terminal residue" evidence="8">
    <location>
        <position position="1"/>
    </location>
</feature>
<evidence type="ECO:0000259" key="7">
    <source>
        <dbReference type="Pfam" id="PF04082"/>
    </source>
</evidence>
<evidence type="ECO:0000313" key="9">
    <source>
        <dbReference type="Proteomes" id="UP000237144"/>
    </source>
</evidence>
<keyword evidence="9" id="KW-1185">Reference proteome</keyword>
<protein>
    <recommendedName>
        <fullName evidence="7">Xylanolytic transcriptional activator regulatory domain-containing protein</fullName>
    </recommendedName>
</protein>
<keyword evidence="2" id="KW-0479">Metal-binding</keyword>
<dbReference type="PANTHER" id="PTHR40626:SF11">
    <property type="entry name" value="ZINC FINGER PROTEIN YPR022C"/>
    <property type="match status" value="1"/>
</dbReference>
<dbReference type="Proteomes" id="UP000237144">
    <property type="component" value="Unassembled WGS sequence"/>
</dbReference>
<comment type="caution">
    <text evidence="8">The sequence shown here is derived from an EMBL/GenBank/DDBJ whole genome shotgun (WGS) entry which is preliminary data.</text>
</comment>
<evidence type="ECO:0000256" key="2">
    <source>
        <dbReference type="ARBA" id="ARBA00022723"/>
    </source>
</evidence>
<keyword evidence="5" id="KW-0862">Zinc</keyword>